<comment type="similarity">
    <text evidence="1">Belongs to the AB hydrolase superfamily.</text>
</comment>
<evidence type="ECO:0000313" key="5">
    <source>
        <dbReference type="RefSeq" id="XP_053532096.1"/>
    </source>
</evidence>
<dbReference type="AlphaFoldDB" id="A0A9F7TGK6"/>
<evidence type="ECO:0000256" key="1">
    <source>
        <dbReference type="ARBA" id="ARBA00008645"/>
    </source>
</evidence>
<accession>A0A9F7TGK6</accession>
<dbReference type="InterPro" id="IPR050266">
    <property type="entry name" value="AB_hydrolase_sf"/>
</dbReference>
<keyword evidence="2" id="KW-0378">Hydrolase</keyword>
<keyword evidence="4" id="KW-1185">Reference proteome</keyword>
<dbReference type="InterPro" id="IPR000073">
    <property type="entry name" value="AB_hydrolase_1"/>
</dbReference>
<dbReference type="CTD" id="94009"/>
<name>A0A9F7TGK6_ICTPU</name>
<dbReference type="RefSeq" id="XP_053532096.1">
    <property type="nucleotide sequence ID" value="XM_053676121.1"/>
</dbReference>
<dbReference type="Pfam" id="PF00561">
    <property type="entry name" value="Abhydrolase_1"/>
    <property type="match status" value="1"/>
</dbReference>
<dbReference type="PANTHER" id="PTHR43798">
    <property type="entry name" value="MONOACYLGLYCEROL LIPASE"/>
    <property type="match status" value="1"/>
</dbReference>
<reference evidence="5" key="2">
    <citation type="submission" date="2025-08" db="UniProtKB">
        <authorList>
            <consortium name="RefSeq"/>
        </authorList>
    </citation>
    <scope>IDENTIFICATION</scope>
    <source>
        <tissue evidence="5">Blood</tissue>
    </source>
</reference>
<evidence type="ECO:0000259" key="3">
    <source>
        <dbReference type="Pfam" id="PF00561"/>
    </source>
</evidence>
<evidence type="ECO:0000313" key="4">
    <source>
        <dbReference type="Proteomes" id="UP000221080"/>
    </source>
</evidence>
<reference evidence="4" key="1">
    <citation type="journal article" date="2016" name="Nat. Commun.">
        <title>The channel catfish genome sequence provides insights into the evolution of scale formation in teleosts.</title>
        <authorList>
            <person name="Liu Z."/>
            <person name="Liu S."/>
            <person name="Yao J."/>
            <person name="Bao L."/>
            <person name="Zhang J."/>
            <person name="Li Y."/>
            <person name="Jiang C."/>
            <person name="Sun L."/>
            <person name="Wang R."/>
            <person name="Zhang Y."/>
            <person name="Zhou T."/>
            <person name="Zeng Q."/>
            <person name="Fu Q."/>
            <person name="Gao S."/>
            <person name="Li N."/>
            <person name="Koren S."/>
            <person name="Jiang Y."/>
            <person name="Zimin A."/>
            <person name="Xu P."/>
            <person name="Phillippy A.M."/>
            <person name="Geng X."/>
            <person name="Song L."/>
            <person name="Sun F."/>
            <person name="Li C."/>
            <person name="Wang X."/>
            <person name="Chen A."/>
            <person name="Jin Y."/>
            <person name="Yuan Z."/>
            <person name="Yang Y."/>
            <person name="Tan S."/>
            <person name="Peatman E."/>
            <person name="Lu J."/>
            <person name="Qin Z."/>
            <person name="Dunham R."/>
            <person name="Li Z."/>
            <person name="Sonstegard T."/>
            <person name="Feng J."/>
            <person name="Danzmann R.G."/>
            <person name="Schroeder S."/>
            <person name="Scheffler B."/>
            <person name="Duke M.V."/>
            <person name="Ballard L."/>
            <person name="Kucuktas H."/>
            <person name="Kaltenboeck L."/>
            <person name="Liu H."/>
            <person name="Armbruster J."/>
            <person name="Xie Y."/>
            <person name="Kirby M.L."/>
            <person name="Tian Y."/>
            <person name="Flanagan M.E."/>
            <person name="Mu W."/>
            <person name="Waldbieser G.C."/>
        </authorList>
    </citation>
    <scope>NUCLEOTIDE SEQUENCE [LARGE SCALE GENOMIC DNA]</scope>
    <source>
        <strain evidence="4">SDA103</strain>
    </source>
</reference>
<evidence type="ECO:0000256" key="2">
    <source>
        <dbReference type="ARBA" id="ARBA00022801"/>
    </source>
</evidence>
<dbReference type="Gene3D" id="3.40.50.1820">
    <property type="entry name" value="alpha/beta hydrolase"/>
    <property type="match status" value="1"/>
</dbReference>
<dbReference type="OrthoDB" id="190201at2759"/>
<dbReference type="PANTHER" id="PTHR43798:SF14">
    <property type="entry name" value="SERINE HYDROLASE-LIKE PROTEIN DDB_G0286239"/>
    <property type="match status" value="1"/>
</dbReference>
<dbReference type="GeneID" id="108258930"/>
<dbReference type="SUPFAM" id="SSF53474">
    <property type="entry name" value="alpha/beta-Hydrolases"/>
    <property type="match status" value="1"/>
</dbReference>
<gene>
    <name evidence="5" type="primary">serhl</name>
</gene>
<sequence>MSLSESGLTSSTSSLIACCRMIQTLKSVRHLAMATMKQRVTEFRMSVPWGEMRGQAWGPNHGRPVLCLHGWSDNSGSFKTLIPLLPADWRCVAVDLPGHGFSSHRPAGVFYTFPAYIADIRRVIEALQWKRFSIIGHSMGGNIGGMFCALYPDMVDALVLMDSYGYLPVDVKRMSRITKRGIEEMIEYEKKLPERKERIYTYEKAKERLKTANEFLSDESVEILLERGVQKADGGVVFTRDIRLNLTNIFRNSLEQCLEFQSQINAKVLILRASEGLQKTLPQPEEIAVPLLKGWSERQSTIVTVEGDHHVHLNNPELVAPIITDFLLSQTSQHNANASDFNQAPKL</sequence>
<feature type="domain" description="AB hydrolase-1" evidence="3">
    <location>
        <begin position="64"/>
        <end position="163"/>
    </location>
</feature>
<dbReference type="InterPro" id="IPR029058">
    <property type="entry name" value="AB_hydrolase_fold"/>
</dbReference>
<dbReference type="GO" id="GO:0016787">
    <property type="term" value="F:hydrolase activity"/>
    <property type="evidence" value="ECO:0007669"/>
    <property type="project" value="UniProtKB-KW"/>
</dbReference>
<organism evidence="4 5">
    <name type="scientific">Ictalurus punctatus</name>
    <name type="common">Channel catfish</name>
    <name type="synonym">Silurus punctatus</name>
    <dbReference type="NCBI Taxonomy" id="7998"/>
    <lineage>
        <taxon>Eukaryota</taxon>
        <taxon>Metazoa</taxon>
        <taxon>Chordata</taxon>
        <taxon>Craniata</taxon>
        <taxon>Vertebrata</taxon>
        <taxon>Euteleostomi</taxon>
        <taxon>Actinopterygii</taxon>
        <taxon>Neopterygii</taxon>
        <taxon>Teleostei</taxon>
        <taxon>Ostariophysi</taxon>
        <taxon>Siluriformes</taxon>
        <taxon>Ictaluridae</taxon>
        <taxon>Ictalurus</taxon>
    </lineage>
</organism>
<protein>
    <submittedName>
        <fullName evidence="5">Serine hydrolase-like protein isoform X1</fullName>
    </submittedName>
</protein>
<dbReference type="PRINTS" id="PR00111">
    <property type="entry name" value="ABHYDROLASE"/>
</dbReference>
<proteinExistence type="inferred from homology"/>
<dbReference type="Proteomes" id="UP000221080">
    <property type="component" value="Chromosome 26"/>
</dbReference>
<dbReference type="GO" id="GO:0016020">
    <property type="term" value="C:membrane"/>
    <property type="evidence" value="ECO:0007669"/>
    <property type="project" value="TreeGrafter"/>
</dbReference>